<dbReference type="STRING" id="157733.AB986_20925"/>
<dbReference type="InterPro" id="IPR036590">
    <property type="entry name" value="SRAP-like"/>
</dbReference>
<dbReference type="GO" id="GO:0008233">
    <property type="term" value="F:peptidase activity"/>
    <property type="evidence" value="ECO:0007669"/>
    <property type="project" value="UniProtKB-KW"/>
</dbReference>
<evidence type="ECO:0000313" key="10">
    <source>
        <dbReference type="Proteomes" id="UP000035996"/>
    </source>
</evidence>
<evidence type="ECO:0000256" key="4">
    <source>
        <dbReference type="ARBA" id="ARBA00022801"/>
    </source>
</evidence>
<evidence type="ECO:0000256" key="1">
    <source>
        <dbReference type="ARBA" id="ARBA00008136"/>
    </source>
</evidence>
<dbReference type="InterPro" id="IPR003738">
    <property type="entry name" value="SRAP"/>
</dbReference>
<keyword evidence="3" id="KW-0227">DNA damage</keyword>
<sequence>MCGRFSLTTELDQLIERFQIEQMSIDDYVPRYNIAPSQQIPAVIKADGGNRLGTLRWGLIPFWAKDASISNKLINARSETAHEKASFKHALKRRRCLLLSDGFYEWKREDNRKVPMYIQVKRGEPFAMAGLWEKWKSGDETVYTCTILTTGANELMENIHTRMPVILKKEMEDLWLDSDVDDVTILENVMQPFPSEEMNAYEVSTLVNSPTNDEPECSVPIEEI</sequence>
<evidence type="ECO:0000256" key="2">
    <source>
        <dbReference type="ARBA" id="ARBA00022670"/>
    </source>
</evidence>
<dbReference type="Proteomes" id="UP000035996">
    <property type="component" value="Unassembled WGS sequence"/>
</dbReference>
<keyword evidence="6" id="KW-0238">DNA-binding</keyword>
<protein>
    <recommendedName>
        <fullName evidence="8">Abasic site processing protein</fullName>
        <ecNumber evidence="8">3.4.-.-</ecNumber>
    </recommendedName>
</protein>
<proteinExistence type="inferred from homology"/>
<dbReference type="RefSeq" id="WP_048313626.1">
    <property type="nucleotide sequence ID" value="NZ_CP119526.1"/>
</dbReference>
<dbReference type="Gene3D" id="3.90.1680.10">
    <property type="entry name" value="SOS response associated peptidase-like"/>
    <property type="match status" value="1"/>
</dbReference>
<dbReference type="PANTHER" id="PTHR13604:SF0">
    <property type="entry name" value="ABASIC SITE PROCESSING PROTEIN HMCES"/>
    <property type="match status" value="1"/>
</dbReference>
<keyword evidence="7" id="KW-0456">Lyase</keyword>
<dbReference type="EMBL" id="LELK01000015">
    <property type="protein sequence ID" value="KMM35913.1"/>
    <property type="molecule type" value="Genomic_DNA"/>
</dbReference>
<evidence type="ECO:0000256" key="7">
    <source>
        <dbReference type="ARBA" id="ARBA00023239"/>
    </source>
</evidence>
<dbReference type="OrthoDB" id="9782620at2"/>
<evidence type="ECO:0000313" key="9">
    <source>
        <dbReference type="EMBL" id="KMM35913.1"/>
    </source>
</evidence>
<keyword evidence="2 8" id="KW-0645">Protease</keyword>
<gene>
    <name evidence="9" type="ORF">AB986_20925</name>
</gene>
<dbReference type="PATRIC" id="fig|157733.3.peg.1998"/>
<keyword evidence="10" id="KW-1185">Reference proteome</keyword>
<comment type="similarity">
    <text evidence="1 8">Belongs to the SOS response-associated peptidase family.</text>
</comment>
<reference evidence="9" key="1">
    <citation type="submission" date="2015-06" db="EMBL/GenBank/DDBJ databases">
        <authorList>
            <person name="Liu B."/>
            <person name="Wang J."/>
            <person name="Zhu Y."/>
            <person name="Liu G."/>
            <person name="Chen Q."/>
            <person name="Zheng C."/>
            <person name="Che J."/>
            <person name="Ge C."/>
            <person name="Shi H."/>
            <person name="Pan Z."/>
            <person name="Liu X."/>
        </authorList>
    </citation>
    <scope>NUCLEOTIDE SEQUENCE [LARGE SCALE GENOMIC DNA]</scope>
    <source>
        <strain evidence="9">DSM 16346</strain>
    </source>
</reference>
<accession>A0A0J6CRW8</accession>
<dbReference type="EC" id="3.4.-.-" evidence="8"/>
<dbReference type="GO" id="GO:0006508">
    <property type="term" value="P:proteolysis"/>
    <property type="evidence" value="ECO:0007669"/>
    <property type="project" value="UniProtKB-KW"/>
</dbReference>
<dbReference type="GO" id="GO:0106300">
    <property type="term" value="P:protein-DNA covalent cross-linking repair"/>
    <property type="evidence" value="ECO:0007669"/>
    <property type="project" value="InterPro"/>
</dbReference>
<evidence type="ECO:0000256" key="6">
    <source>
        <dbReference type="ARBA" id="ARBA00023125"/>
    </source>
</evidence>
<evidence type="ECO:0000256" key="5">
    <source>
        <dbReference type="ARBA" id="ARBA00023124"/>
    </source>
</evidence>
<dbReference type="SUPFAM" id="SSF143081">
    <property type="entry name" value="BB1717-like"/>
    <property type="match status" value="1"/>
</dbReference>
<keyword evidence="5" id="KW-0190">Covalent protein-DNA linkage</keyword>
<dbReference type="AlphaFoldDB" id="A0A0J6CRW8"/>
<keyword evidence="4 8" id="KW-0378">Hydrolase</keyword>
<evidence type="ECO:0000256" key="3">
    <source>
        <dbReference type="ARBA" id="ARBA00022763"/>
    </source>
</evidence>
<comment type="caution">
    <text evidence="9">The sequence shown here is derived from an EMBL/GenBank/DDBJ whole genome shotgun (WGS) entry which is preliminary data.</text>
</comment>
<dbReference type="Pfam" id="PF02586">
    <property type="entry name" value="SRAP"/>
    <property type="match status" value="1"/>
</dbReference>
<dbReference type="GO" id="GO:0016829">
    <property type="term" value="F:lyase activity"/>
    <property type="evidence" value="ECO:0007669"/>
    <property type="project" value="UniProtKB-KW"/>
</dbReference>
<name>A0A0J6CRW8_9BACL</name>
<dbReference type="GO" id="GO:0003697">
    <property type="term" value="F:single-stranded DNA binding"/>
    <property type="evidence" value="ECO:0007669"/>
    <property type="project" value="InterPro"/>
</dbReference>
<dbReference type="PANTHER" id="PTHR13604">
    <property type="entry name" value="DC12-RELATED"/>
    <property type="match status" value="1"/>
</dbReference>
<organism evidence="9 10">
    <name type="scientific">Guptibacillus hwajinpoensis</name>
    <dbReference type="NCBI Taxonomy" id="208199"/>
    <lineage>
        <taxon>Bacteria</taxon>
        <taxon>Bacillati</taxon>
        <taxon>Bacillota</taxon>
        <taxon>Bacilli</taxon>
        <taxon>Bacillales</taxon>
        <taxon>Guptibacillaceae</taxon>
        <taxon>Guptibacillus</taxon>
    </lineage>
</organism>
<evidence type="ECO:0000256" key="8">
    <source>
        <dbReference type="RuleBase" id="RU364100"/>
    </source>
</evidence>